<reference evidence="2" key="1">
    <citation type="submission" date="2022-11" db="EMBL/GenBank/DDBJ databases">
        <authorList>
            <person name="Petersen C."/>
        </authorList>
    </citation>
    <scope>NUCLEOTIDE SEQUENCE</scope>
    <source>
        <strain evidence="2">IBT 29864</strain>
    </source>
</reference>
<evidence type="ECO:0000256" key="1">
    <source>
        <dbReference type="SAM" id="MobiDB-lite"/>
    </source>
</evidence>
<feature type="compositionally biased region" description="Basic and acidic residues" evidence="1">
    <location>
        <begin position="176"/>
        <end position="189"/>
    </location>
</feature>
<dbReference type="GeneID" id="81436695"/>
<dbReference type="OrthoDB" id="5426563at2759"/>
<evidence type="ECO:0000313" key="3">
    <source>
        <dbReference type="Proteomes" id="UP001147782"/>
    </source>
</evidence>
<comment type="caution">
    <text evidence="2">The sequence shown here is derived from an EMBL/GenBank/DDBJ whole genome shotgun (WGS) entry which is preliminary data.</text>
</comment>
<feature type="compositionally biased region" description="Polar residues" evidence="1">
    <location>
        <begin position="334"/>
        <end position="361"/>
    </location>
</feature>
<reference evidence="2" key="2">
    <citation type="journal article" date="2023" name="IMA Fungus">
        <title>Comparative genomic study of the Penicillium genus elucidates a diverse pangenome and 15 lateral gene transfer events.</title>
        <authorList>
            <person name="Petersen C."/>
            <person name="Sorensen T."/>
            <person name="Nielsen M.R."/>
            <person name="Sondergaard T.E."/>
            <person name="Sorensen J.L."/>
            <person name="Fitzpatrick D.A."/>
            <person name="Frisvad J.C."/>
            <person name="Nielsen K.L."/>
        </authorList>
    </citation>
    <scope>NUCLEOTIDE SEQUENCE</scope>
    <source>
        <strain evidence="2">IBT 29864</strain>
    </source>
</reference>
<name>A0A9W9SEK5_9EURO</name>
<gene>
    <name evidence="2" type="ORF">N7496_004587</name>
</gene>
<feature type="region of interest" description="Disordered" evidence="1">
    <location>
        <begin position="306"/>
        <end position="367"/>
    </location>
</feature>
<proteinExistence type="predicted"/>
<dbReference type="RefSeq" id="XP_056556041.1">
    <property type="nucleotide sequence ID" value="XM_056697516.1"/>
</dbReference>
<protein>
    <submittedName>
        <fullName evidence="2">Uncharacterized protein</fullName>
    </submittedName>
</protein>
<sequence length="420" mass="46323">MNWTGGQLRRHSARQGILSKTQKQNFAESRQQASNRVPRQPSTFGGVPDPDYGDDDRLGDEAACRDGQTMEEEAQNQSVVLSTAHHRWLRPALCTNSSSSVRLSYPRVVALTLNPSRVSSTTSPRLSLLAGSIPADSAGHLDTLKRRLLQDPDWAAVAATRPLEVTFASAQEAEHFGKRRRLTETDRKRLSATHGNQTTLAFPKSLYWRENENALDQIQIRITGQPGSQHLQHGQGLRTPPDRHASRDLSQSPELPRPRLSANARYSTHLRSDPSTPGARPSIMPPIPHRSHFTVEGQVLQEQMARGLHLQSPQRHQREPSCSPTEPLPASPTLVATDSLSTNGTGTQSWLPQPTPRTFPSSPLMPRAGAVNIPAMASHVPYQSQDSSDPFARRPEGSNPIVPVRIFGQFVRRRSTGEAD</sequence>
<feature type="region of interest" description="Disordered" evidence="1">
    <location>
        <begin position="1"/>
        <end position="60"/>
    </location>
</feature>
<feature type="region of interest" description="Disordered" evidence="1">
    <location>
        <begin position="226"/>
        <end position="290"/>
    </location>
</feature>
<feature type="region of interest" description="Disordered" evidence="1">
    <location>
        <begin position="176"/>
        <end position="196"/>
    </location>
</feature>
<dbReference type="AlphaFoldDB" id="A0A9W9SEK5"/>
<organism evidence="2 3">
    <name type="scientific">Penicillium cataractarum</name>
    <dbReference type="NCBI Taxonomy" id="2100454"/>
    <lineage>
        <taxon>Eukaryota</taxon>
        <taxon>Fungi</taxon>
        <taxon>Dikarya</taxon>
        <taxon>Ascomycota</taxon>
        <taxon>Pezizomycotina</taxon>
        <taxon>Eurotiomycetes</taxon>
        <taxon>Eurotiomycetidae</taxon>
        <taxon>Eurotiales</taxon>
        <taxon>Aspergillaceae</taxon>
        <taxon>Penicillium</taxon>
    </lineage>
</organism>
<dbReference type="EMBL" id="JAPZBS010000004">
    <property type="protein sequence ID" value="KAJ5377178.1"/>
    <property type="molecule type" value="Genomic_DNA"/>
</dbReference>
<feature type="region of interest" description="Disordered" evidence="1">
    <location>
        <begin position="380"/>
        <end position="403"/>
    </location>
</feature>
<keyword evidence="3" id="KW-1185">Reference proteome</keyword>
<feature type="compositionally biased region" description="Polar residues" evidence="1">
    <location>
        <begin position="18"/>
        <end position="43"/>
    </location>
</feature>
<evidence type="ECO:0000313" key="2">
    <source>
        <dbReference type="EMBL" id="KAJ5377178.1"/>
    </source>
</evidence>
<accession>A0A9W9SEK5</accession>
<dbReference type="Proteomes" id="UP001147782">
    <property type="component" value="Unassembled WGS sequence"/>
</dbReference>